<dbReference type="AlphaFoldDB" id="A0A165M9M1"/>
<accession>A0A165M9M1</accession>
<name>A0A165M9M1_PELLU</name>
<evidence type="ECO:0000256" key="2">
    <source>
        <dbReference type="ARBA" id="ARBA00023276"/>
    </source>
</evidence>
<evidence type="ECO:0000313" key="4">
    <source>
        <dbReference type="EMBL" id="KZK74981.1"/>
    </source>
</evidence>
<gene>
    <name evidence="4" type="ORF">A3K90_00445</name>
</gene>
<feature type="domain" description="NAD(P)-binding" evidence="3">
    <location>
        <begin position="10"/>
        <end position="200"/>
    </location>
</feature>
<protein>
    <submittedName>
        <fullName evidence="4">3-beta hydroxysteroid dehydrogenase</fullName>
    </submittedName>
</protein>
<dbReference type="GO" id="GO:0015979">
    <property type="term" value="P:photosynthesis"/>
    <property type="evidence" value="ECO:0007669"/>
    <property type="project" value="UniProtKB-KW"/>
</dbReference>
<dbReference type="SUPFAM" id="SSF51735">
    <property type="entry name" value="NAD(P)-binding Rossmann-fold domains"/>
    <property type="match status" value="1"/>
</dbReference>
<evidence type="ECO:0000259" key="3">
    <source>
        <dbReference type="Pfam" id="PF13460"/>
    </source>
</evidence>
<dbReference type="Gene3D" id="3.40.50.720">
    <property type="entry name" value="NAD(P)-binding Rossmann-like Domain"/>
    <property type="match status" value="1"/>
</dbReference>
<comment type="caution">
    <text evidence="4">The sequence shown here is derived from an EMBL/GenBank/DDBJ whole genome shotgun (WGS) entry which is preliminary data.</text>
</comment>
<reference evidence="4 5" key="1">
    <citation type="submission" date="2016-03" db="EMBL/GenBank/DDBJ databases">
        <title>Speciation and ecological success in dimly lit waters: horizontal gene transfer in a green sulfur bacteria bloom unveiled by metagenomic assembly.</title>
        <authorList>
            <person name="Llorens-Mares T."/>
            <person name="Liu Z."/>
            <person name="Allen L.Z."/>
            <person name="Rusch D.B."/>
            <person name="Craig M.T."/>
            <person name="Dupont C.L."/>
            <person name="Bryant D.A."/>
            <person name="Casamayor E.O."/>
        </authorList>
    </citation>
    <scope>NUCLEOTIDE SEQUENCE [LARGE SCALE GENOMIC DNA]</scope>
    <source>
        <strain evidence="4">CIII</strain>
    </source>
</reference>
<proteinExistence type="predicted"/>
<keyword evidence="2" id="KW-0604">Photosystem II</keyword>
<sequence>MQQKTVLVAGASGYLGRYAVKEFSERGYRVRALVRNPDSLRTPGPNLEPAIAGIADEIVKGDATNPPSLTGVCRGVDIVFSCMGLTKPQDNITNEAVDHLGNLALLRDAEACGVGKFVYVSVFNAELMADVEVVQAHERFVRDLKASGMPYAVIRPTGFFSDMGMFFSMVRGGHMFLLGEGMNRINPIHGADLASVCVDAAEGTEQEIPIGGPDIYTFQETVDMAFEALGKKPWTTHLPVWVGEAALFLAGFVNKSVANVLAFALTVNRIDNVAPATGTRHLKDFYRELGSKQG</sequence>
<dbReference type="InterPro" id="IPR016040">
    <property type="entry name" value="NAD(P)-bd_dom"/>
</dbReference>
<organism evidence="4 5">
    <name type="scientific">Pelodictyon luteolum</name>
    <dbReference type="NCBI Taxonomy" id="1100"/>
    <lineage>
        <taxon>Bacteria</taxon>
        <taxon>Pseudomonadati</taxon>
        <taxon>Chlorobiota</taxon>
        <taxon>Chlorobiia</taxon>
        <taxon>Chlorobiales</taxon>
        <taxon>Chlorobiaceae</taxon>
        <taxon>Chlorobium/Pelodictyon group</taxon>
        <taxon>Pelodictyon</taxon>
    </lineage>
</organism>
<dbReference type="GO" id="GO:0009523">
    <property type="term" value="C:photosystem II"/>
    <property type="evidence" value="ECO:0007669"/>
    <property type="project" value="UniProtKB-KW"/>
</dbReference>
<keyword evidence="1" id="KW-0602">Photosynthesis</keyword>
<dbReference type="PANTHER" id="PTHR47128:SF2">
    <property type="entry name" value="PROTEIN HIGH CHLOROPHYLL FLUORESCENCE PHENOTYPE 244, CHLOROPLASTIC"/>
    <property type="match status" value="1"/>
</dbReference>
<dbReference type="PANTHER" id="PTHR47128">
    <property type="match status" value="1"/>
</dbReference>
<dbReference type="InterPro" id="IPR036291">
    <property type="entry name" value="NAD(P)-bd_dom_sf"/>
</dbReference>
<dbReference type="RefSeq" id="WP_303680923.1">
    <property type="nucleotide sequence ID" value="NZ_LVWG01000016.1"/>
</dbReference>
<dbReference type="Pfam" id="PF13460">
    <property type="entry name" value="NAD_binding_10"/>
    <property type="match status" value="1"/>
</dbReference>
<evidence type="ECO:0000256" key="1">
    <source>
        <dbReference type="ARBA" id="ARBA00022531"/>
    </source>
</evidence>
<dbReference type="EMBL" id="LVWG01000016">
    <property type="protein sequence ID" value="KZK74981.1"/>
    <property type="molecule type" value="Genomic_DNA"/>
</dbReference>
<dbReference type="Proteomes" id="UP000076481">
    <property type="component" value="Unassembled WGS sequence"/>
</dbReference>
<dbReference type="CDD" id="cd05243">
    <property type="entry name" value="SDR_a5"/>
    <property type="match status" value="1"/>
</dbReference>
<evidence type="ECO:0000313" key="5">
    <source>
        <dbReference type="Proteomes" id="UP000076481"/>
    </source>
</evidence>
<dbReference type="InterPro" id="IPR044256">
    <property type="entry name" value="HCF244-like"/>
</dbReference>